<organism evidence="3">
    <name type="scientific">Camponotus floridanus</name>
    <name type="common">Florida carpenter ant</name>
    <dbReference type="NCBI Taxonomy" id="104421"/>
    <lineage>
        <taxon>Eukaryota</taxon>
        <taxon>Metazoa</taxon>
        <taxon>Ecdysozoa</taxon>
        <taxon>Arthropoda</taxon>
        <taxon>Hexapoda</taxon>
        <taxon>Insecta</taxon>
        <taxon>Pterygota</taxon>
        <taxon>Neoptera</taxon>
        <taxon>Endopterygota</taxon>
        <taxon>Hymenoptera</taxon>
        <taxon>Apocrita</taxon>
        <taxon>Aculeata</taxon>
        <taxon>Formicoidea</taxon>
        <taxon>Formicidae</taxon>
        <taxon>Formicinae</taxon>
        <taxon>Camponotus</taxon>
    </lineage>
</organism>
<dbReference type="InParanoid" id="E2ADJ7"/>
<dbReference type="AlphaFoldDB" id="E2ADJ7"/>
<gene>
    <name evidence="2" type="ORF">EAG_01689</name>
</gene>
<evidence type="ECO:0000313" key="2">
    <source>
        <dbReference type="EMBL" id="EFN68491.1"/>
    </source>
</evidence>
<evidence type="ECO:0000313" key="3">
    <source>
        <dbReference type="Proteomes" id="UP000000311"/>
    </source>
</evidence>
<protein>
    <submittedName>
        <fullName evidence="2">Uncharacterized protein</fullName>
    </submittedName>
</protein>
<dbReference type="EMBL" id="GL438812">
    <property type="protein sequence ID" value="EFN68491.1"/>
    <property type="molecule type" value="Genomic_DNA"/>
</dbReference>
<evidence type="ECO:0000256" key="1">
    <source>
        <dbReference type="SAM" id="MobiDB-lite"/>
    </source>
</evidence>
<dbReference type="Proteomes" id="UP000000311">
    <property type="component" value="Unassembled WGS sequence"/>
</dbReference>
<keyword evidence="3" id="KW-1185">Reference proteome</keyword>
<feature type="region of interest" description="Disordered" evidence="1">
    <location>
        <begin position="30"/>
        <end position="51"/>
    </location>
</feature>
<proteinExistence type="predicted"/>
<sequence>MKSESHRGRSIPQIFMELVTTRVEQNKVDKISERKGAVSSSPKVEKSEEAPSVIEGDLVEILATSGSLGCQPSVTTWTAWDPILEVQLAKSSLVQSKRKSRRH</sequence>
<name>E2ADJ7_CAMFO</name>
<reference evidence="2 3" key="1">
    <citation type="journal article" date="2010" name="Science">
        <title>Genomic comparison of the ants Camponotus floridanus and Harpegnathos saltator.</title>
        <authorList>
            <person name="Bonasio R."/>
            <person name="Zhang G."/>
            <person name="Ye C."/>
            <person name="Mutti N.S."/>
            <person name="Fang X."/>
            <person name="Qin N."/>
            <person name="Donahue G."/>
            <person name="Yang P."/>
            <person name="Li Q."/>
            <person name="Li C."/>
            <person name="Zhang P."/>
            <person name="Huang Z."/>
            <person name="Berger S.L."/>
            <person name="Reinberg D."/>
            <person name="Wang J."/>
            <person name="Liebig J."/>
        </authorList>
    </citation>
    <scope>NUCLEOTIDE SEQUENCE [LARGE SCALE GENOMIC DNA]</scope>
    <source>
        <strain evidence="3">C129</strain>
    </source>
</reference>
<accession>E2ADJ7</accession>